<dbReference type="EMBL" id="HF582854">
    <property type="protein sequence ID" value="CCQ37658.1"/>
    <property type="molecule type" value="Genomic_DNA"/>
</dbReference>
<dbReference type="Proteomes" id="UP000011867">
    <property type="component" value="Chromosome"/>
</dbReference>
<keyword evidence="8" id="KW-1185">Reference proteome</keyword>
<keyword evidence="5 6" id="KW-0472">Membrane</keyword>
<feature type="transmembrane region" description="Helical" evidence="6">
    <location>
        <begin position="315"/>
        <end position="334"/>
    </location>
</feature>
<dbReference type="RefSeq" id="WP_015410395.1">
    <property type="nucleotide sequence ID" value="NC_020388.1"/>
</dbReference>
<evidence type="ECO:0000256" key="5">
    <source>
        <dbReference type="ARBA" id="ARBA00023136"/>
    </source>
</evidence>
<name>M1XTC9_NATM8</name>
<dbReference type="InterPro" id="IPR050833">
    <property type="entry name" value="Poly_Biosynth_Transport"/>
</dbReference>
<reference evidence="7 8" key="1">
    <citation type="journal article" date="2013" name="Genome Announc.">
        <title>Genome of the haloarchaeon Natronomonas moolapensis, a neutrophilic member of a previously haloalkaliphilic genus.</title>
        <authorList>
            <person name="Dyall-Smith M.L."/>
            <person name="Pfeiffer F."/>
            <person name="Oberwinkler T."/>
            <person name="Klee K."/>
            <person name="Rampp M."/>
            <person name="Palm P."/>
            <person name="Gross K."/>
            <person name="Schuster S.C."/>
            <person name="Oesterhelt D."/>
        </authorList>
    </citation>
    <scope>NUCLEOTIDE SEQUENCE [LARGE SCALE GENOMIC DNA]</scope>
    <source>
        <strain evidence="8">DSM 18674 / JCM 14361 / 8.8.11</strain>
    </source>
</reference>
<keyword evidence="3 6" id="KW-0812">Transmembrane</keyword>
<feature type="transmembrane region" description="Helical" evidence="6">
    <location>
        <begin position="75"/>
        <end position="97"/>
    </location>
</feature>
<dbReference type="KEGG" id="nmo:Nmlp_3533"/>
<gene>
    <name evidence="7" type="primary">aglR</name>
    <name evidence="7" type="ordered locus">Nmlp_3533</name>
</gene>
<sequence>MNLGQTSVVYFLSRLAASALGFVATVYFARLLGADALGIYYQVVALVSWLAILGQVGLSGAVSKRVSEGTERKRYAAAAAVSIGGLFAVLAVALALARPYVDAYVGYPATGYVAAVLFATLAWSTVASLLSGLHRVGTQGALQTVKTGGRGLLQIGALFAGFELAGVFFGYVGGFLVATAVGAAVVARELSGIARPRRRHFRSLLEYAKFAWLGRLQSRLFNYTDVLVLGLFVPSSLVGIYAAAWGIAQFLILFAGAISSTLFPEMSRLSADESPEAVRSLTEDALAYAGLLLIPGLVGGVIVGDRLLAIYGEAFRQGATVLAVLIVANLFMSYQNQLLNTLNAIDRPDRAFRVNALFVVSNVSSNVVLIYLYGWLGAAVATALSVAVSLAAAHRSLGAIVDVAIPYREIGRQCLAALAMGGVVLAGRRVENAYRLLEHNLATVFVLVGLGAGVYFLALLAISPRFRETVDRNLPVALPFLST</sequence>
<evidence type="ECO:0000313" key="8">
    <source>
        <dbReference type="Proteomes" id="UP000011867"/>
    </source>
</evidence>
<protein>
    <submittedName>
        <fullName evidence="7">Probable flippase AglR</fullName>
    </submittedName>
</protein>
<dbReference type="Pfam" id="PF01943">
    <property type="entry name" value="Polysacc_synt"/>
    <property type="match status" value="1"/>
</dbReference>
<evidence type="ECO:0000256" key="3">
    <source>
        <dbReference type="ARBA" id="ARBA00022692"/>
    </source>
</evidence>
<evidence type="ECO:0000256" key="4">
    <source>
        <dbReference type="ARBA" id="ARBA00022989"/>
    </source>
</evidence>
<dbReference type="HOGENOM" id="CLU_043240_0_0_2"/>
<feature type="transmembrane region" description="Helical" evidence="6">
    <location>
        <begin position="285"/>
        <end position="303"/>
    </location>
</feature>
<feature type="transmembrane region" description="Helical" evidence="6">
    <location>
        <begin position="247"/>
        <end position="264"/>
    </location>
</feature>
<keyword evidence="2" id="KW-1003">Cell membrane</keyword>
<evidence type="ECO:0000256" key="6">
    <source>
        <dbReference type="SAM" id="Phobius"/>
    </source>
</evidence>
<comment type="subcellular location">
    <subcellularLocation>
        <location evidence="1">Cell membrane</location>
        <topology evidence="1">Multi-pass membrane protein</topology>
    </subcellularLocation>
</comment>
<dbReference type="AlphaFoldDB" id="M1XTC9"/>
<feature type="transmembrane region" description="Helical" evidence="6">
    <location>
        <begin position="39"/>
        <end position="63"/>
    </location>
</feature>
<dbReference type="eggNOG" id="arCOG02209">
    <property type="taxonomic scope" value="Archaea"/>
</dbReference>
<proteinExistence type="predicted"/>
<organism evidence="7 8">
    <name type="scientific">Natronomonas moolapensis (strain DSM 18674 / CECT 7526 / JCM 14361 / 8.8.11)</name>
    <dbReference type="NCBI Taxonomy" id="268739"/>
    <lineage>
        <taxon>Archaea</taxon>
        <taxon>Methanobacteriati</taxon>
        <taxon>Methanobacteriota</taxon>
        <taxon>Stenosarchaea group</taxon>
        <taxon>Halobacteria</taxon>
        <taxon>Halobacteriales</taxon>
        <taxon>Natronomonadaceae</taxon>
        <taxon>Natronomonas</taxon>
    </lineage>
</organism>
<dbReference type="InterPro" id="IPR002797">
    <property type="entry name" value="Polysacc_synth"/>
</dbReference>
<evidence type="ECO:0000256" key="2">
    <source>
        <dbReference type="ARBA" id="ARBA00022475"/>
    </source>
</evidence>
<evidence type="ECO:0000256" key="1">
    <source>
        <dbReference type="ARBA" id="ARBA00004651"/>
    </source>
</evidence>
<evidence type="ECO:0000313" key="7">
    <source>
        <dbReference type="EMBL" id="CCQ37658.1"/>
    </source>
</evidence>
<dbReference type="STRING" id="268739.Nmlp_3533"/>
<feature type="transmembrane region" description="Helical" evidence="6">
    <location>
        <begin position="442"/>
        <end position="462"/>
    </location>
</feature>
<dbReference type="PANTHER" id="PTHR30250">
    <property type="entry name" value="PST FAMILY PREDICTED COLANIC ACID TRANSPORTER"/>
    <property type="match status" value="1"/>
</dbReference>
<feature type="transmembrane region" description="Helical" evidence="6">
    <location>
        <begin position="151"/>
        <end position="169"/>
    </location>
</feature>
<accession>M1XTC9</accession>
<dbReference type="GeneID" id="14651928"/>
<keyword evidence="4 6" id="KW-1133">Transmembrane helix</keyword>
<feature type="transmembrane region" description="Helical" evidence="6">
    <location>
        <begin position="12"/>
        <end position="33"/>
    </location>
</feature>
<dbReference type="PANTHER" id="PTHR30250:SF28">
    <property type="entry name" value="POLYSACCHARIDE BIOSYNTHESIS PROTEIN"/>
    <property type="match status" value="1"/>
</dbReference>
<dbReference type="GO" id="GO:0005886">
    <property type="term" value="C:plasma membrane"/>
    <property type="evidence" value="ECO:0007669"/>
    <property type="project" value="UniProtKB-SubCell"/>
</dbReference>
<feature type="transmembrane region" description="Helical" evidence="6">
    <location>
        <begin position="109"/>
        <end position="130"/>
    </location>
</feature>
<feature type="transmembrane region" description="Helical" evidence="6">
    <location>
        <begin position="354"/>
        <end position="373"/>
    </location>
</feature>